<organism evidence="2">
    <name type="scientific">Oryza punctata</name>
    <name type="common">Red rice</name>
    <dbReference type="NCBI Taxonomy" id="4537"/>
    <lineage>
        <taxon>Eukaryota</taxon>
        <taxon>Viridiplantae</taxon>
        <taxon>Streptophyta</taxon>
        <taxon>Embryophyta</taxon>
        <taxon>Tracheophyta</taxon>
        <taxon>Spermatophyta</taxon>
        <taxon>Magnoliopsida</taxon>
        <taxon>Liliopsida</taxon>
        <taxon>Poales</taxon>
        <taxon>Poaceae</taxon>
        <taxon>BOP clade</taxon>
        <taxon>Oryzoideae</taxon>
        <taxon>Oryzeae</taxon>
        <taxon>Oryzinae</taxon>
        <taxon>Oryza</taxon>
    </lineage>
</organism>
<dbReference type="HOGENOM" id="CLU_1589113_0_0_1"/>
<reference evidence="2" key="2">
    <citation type="submission" date="2018-05" db="EMBL/GenBank/DDBJ databases">
        <title>OpunRS2 (Oryza punctata Reference Sequence Version 2).</title>
        <authorList>
            <person name="Zhang J."/>
            <person name="Kudrna D."/>
            <person name="Lee S."/>
            <person name="Talag J."/>
            <person name="Welchert J."/>
            <person name="Wing R.A."/>
        </authorList>
    </citation>
    <scope>NUCLEOTIDE SEQUENCE [LARGE SCALE GENOMIC DNA]</scope>
</reference>
<feature type="compositionally biased region" description="Polar residues" evidence="1">
    <location>
        <begin position="18"/>
        <end position="39"/>
    </location>
</feature>
<evidence type="ECO:0000313" key="2">
    <source>
        <dbReference type="EnsemblPlants" id="OPUNC04G15000.1"/>
    </source>
</evidence>
<accession>A0A0E0KS97</accession>
<dbReference type="AlphaFoldDB" id="A0A0E0KS97"/>
<evidence type="ECO:0000313" key="3">
    <source>
        <dbReference type="Proteomes" id="UP000026962"/>
    </source>
</evidence>
<feature type="region of interest" description="Disordered" evidence="1">
    <location>
        <begin position="1"/>
        <end position="136"/>
    </location>
</feature>
<reference evidence="2" key="1">
    <citation type="submission" date="2015-04" db="UniProtKB">
        <authorList>
            <consortium name="EnsemblPlants"/>
        </authorList>
    </citation>
    <scope>IDENTIFICATION</scope>
</reference>
<protein>
    <submittedName>
        <fullName evidence="2">Uncharacterized protein</fullName>
    </submittedName>
</protein>
<feature type="compositionally biased region" description="Basic residues" evidence="1">
    <location>
        <begin position="126"/>
        <end position="136"/>
    </location>
</feature>
<dbReference type="Gramene" id="OPUNC04G15000.1">
    <property type="protein sequence ID" value="OPUNC04G15000.1"/>
    <property type="gene ID" value="OPUNC04G15000"/>
</dbReference>
<dbReference type="Proteomes" id="UP000026962">
    <property type="component" value="Chromosome 4"/>
</dbReference>
<dbReference type="EnsemblPlants" id="OPUNC04G15000.1">
    <property type="protein sequence ID" value="OPUNC04G15000.1"/>
    <property type="gene ID" value="OPUNC04G15000"/>
</dbReference>
<sequence length="168" mass="18234">MARVVARPLGGVARRQPGSATRQCSQARARRNTANSETACSAGAHSAWCRPGRWRRSNQGQSNARAGWTLVAQGGGDGAHDSGTAPWQRQNLQKNRKEAAAKLKNDKGKGSSGERGRCSPCGSRVAARRASRRKKMLRTSRMAALPRCRVGRGCDPARSFLARPVWER</sequence>
<proteinExistence type="predicted"/>
<name>A0A0E0KS97_ORYPU</name>
<evidence type="ECO:0000256" key="1">
    <source>
        <dbReference type="SAM" id="MobiDB-lite"/>
    </source>
</evidence>
<feature type="compositionally biased region" description="Basic and acidic residues" evidence="1">
    <location>
        <begin position="95"/>
        <end position="117"/>
    </location>
</feature>
<keyword evidence="3" id="KW-1185">Reference proteome</keyword>